<evidence type="ECO:0000256" key="2">
    <source>
        <dbReference type="ARBA" id="ARBA00009463"/>
    </source>
</evidence>
<dbReference type="SUPFAM" id="SSF48179">
    <property type="entry name" value="6-phosphogluconate dehydrogenase C-terminal domain-like"/>
    <property type="match status" value="1"/>
</dbReference>
<name>A0A853B8U9_9PSEU</name>
<dbReference type="InterPro" id="IPR006108">
    <property type="entry name" value="3HC_DH_C"/>
</dbReference>
<dbReference type="Gene3D" id="3.40.50.720">
    <property type="entry name" value="NAD(P)-binding Rossmann-like Domain"/>
    <property type="match status" value="1"/>
</dbReference>
<protein>
    <submittedName>
        <fullName evidence="6">Ketoreductase RED1</fullName>
        <ecNumber evidence="6">1.1.1.-</ecNumber>
    </submittedName>
</protein>
<feature type="domain" description="3-hydroxyacyl-CoA dehydrogenase C-terminal" evidence="4">
    <location>
        <begin position="184"/>
        <end position="246"/>
    </location>
</feature>
<dbReference type="RefSeq" id="WP_179775593.1">
    <property type="nucleotide sequence ID" value="NZ_JACCFK010000001.1"/>
</dbReference>
<dbReference type="AlphaFoldDB" id="A0A853B8U9"/>
<dbReference type="InterPro" id="IPR036291">
    <property type="entry name" value="NAD(P)-bd_dom_sf"/>
</dbReference>
<dbReference type="EC" id="1.1.1.-" evidence="6"/>
<dbReference type="SUPFAM" id="SSF51735">
    <property type="entry name" value="NAD(P)-binding Rossmann-fold domains"/>
    <property type="match status" value="1"/>
</dbReference>
<dbReference type="Pfam" id="PF00725">
    <property type="entry name" value="3HCDH"/>
    <property type="match status" value="1"/>
</dbReference>
<dbReference type="EMBL" id="JACCFK010000001">
    <property type="protein sequence ID" value="NYI91748.1"/>
    <property type="molecule type" value="Genomic_DNA"/>
</dbReference>
<evidence type="ECO:0000256" key="3">
    <source>
        <dbReference type="ARBA" id="ARBA00023002"/>
    </source>
</evidence>
<dbReference type="Gene3D" id="1.10.1040.10">
    <property type="entry name" value="N-(1-d-carboxylethyl)-l-norvaline Dehydrogenase, domain 2"/>
    <property type="match status" value="1"/>
</dbReference>
<evidence type="ECO:0000256" key="1">
    <source>
        <dbReference type="ARBA" id="ARBA00005086"/>
    </source>
</evidence>
<dbReference type="InterPro" id="IPR013328">
    <property type="entry name" value="6PGD_dom2"/>
</dbReference>
<feature type="domain" description="3-hydroxyacyl-CoA dehydrogenase NAD binding" evidence="5">
    <location>
        <begin position="9"/>
        <end position="179"/>
    </location>
</feature>
<evidence type="ECO:0000313" key="6">
    <source>
        <dbReference type="EMBL" id="NYI91748.1"/>
    </source>
</evidence>
<dbReference type="Proteomes" id="UP000549616">
    <property type="component" value="Unassembled WGS sequence"/>
</dbReference>
<dbReference type="InterPro" id="IPR006176">
    <property type="entry name" value="3-OHacyl-CoA_DH_NAD-bd"/>
</dbReference>
<accession>A0A853B8U9</accession>
<dbReference type="GO" id="GO:0006631">
    <property type="term" value="P:fatty acid metabolic process"/>
    <property type="evidence" value="ECO:0007669"/>
    <property type="project" value="InterPro"/>
</dbReference>
<organism evidence="6 7">
    <name type="scientific">Amycolatopsis endophytica</name>
    <dbReference type="NCBI Taxonomy" id="860233"/>
    <lineage>
        <taxon>Bacteria</taxon>
        <taxon>Bacillati</taxon>
        <taxon>Actinomycetota</taxon>
        <taxon>Actinomycetes</taxon>
        <taxon>Pseudonocardiales</taxon>
        <taxon>Pseudonocardiaceae</taxon>
        <taxon>Amycolatopsis</taxon>
    </lineage>
</organism>
<keyword evidence="3 6" id="KW-0560">Oxidoreductase</keyword>
<dbReference type="Pfam" id="PF02737">
    <property type="entry name" value="3HCDH_N"/>
    <property type="match status" value="1"/>
</dbReference>
<dbReference type="InterPro" id="IPR008927">
    <property type="entry name" value="6-PGluconate_DH-like_C_sf"/>
</dbReference>
<comment type="pathway">
    <text evidence="1">Lipid metabolism; butanoate metabolism.</text>
</comment>
<comment type="similarity">
    <text evidence="2">Belongs to the 3-hydroxyacyl-CoA dehydrogenase family.</text>
</comment>
<proteinExistence type="inferred from homology"/>
<gene>
    <name evidence="6" type="ORF">HNR02_005071</name>
</gene>
<evidence type="ECO:0000259" key="4">
    <source>
        <dbReference type="Pfam" id="PF00725"/>
    </source>
</evidence>
<dbReference type="PANTHER" id="PTHR48075">
    <property type="entry name" value="3-HYDROXYACYL-COA DEHYDROGENASE FAMILY PROTEIN"/>
    <property type="match status" value="1"/>
</dbReference>
<keyword evidence="7" id="KW-1185">Reference proteome</keyword>
<comment type="caution">
    <text evidence="6">The sequence shown here is derived from an EMBL/GenBank/DDBJ whole genome shotgun (WGS) entry which is preliminary data.</text>
</comment>
<dbReference type="GO" id="GO:0070403">
    <property type="term" value="F:NAD+ binding"/>
    <property type="evidence" value="ECO:0007669"/>
    <property type="project" value="InterPro"/>
</dbReference>
<sequence length="312" mass="32589">MSTTDSPAVAVLGGGTIGAGWAALLADAGYRVRVAVRRAETGQALTAAVRLHAPALAADADALLDRLTVTTDVAGAVTGAEVVLESISERLADKQELFAAVERAAPADALLLSSTSTLLPDAIGARLTQPGRVLVAHPFNPPHVIPLVEVLGGPDTEPKLVERTTEFLTALGRTPVVLRRPIAGFIANRLQTALLRESIHLIQERVATAADVDDAITGSLGPRWAVVGPFQALHLGGGPGGIRQWFGHIGAGLAAGWSQLGTPDLDDEGIAELIAQTETAYGTDGYEQRVAARDRRQLAVLAALRDEEEDAR</sequence>
<reference evidence="6 7" key="1">
    <citation type="submission" date="2020-07" db="EMBL/GenBank/DDBJ databases">
        <title>Sequencing the genomes of 1000 actinobacteria strains.</title>
        <authorList>
            <person name="Klenk H.-P."/>
        </authorList>
    </citation>
    <scope>NUCLEOTIDE SEQUENCE [LARGE SCALE GENOMIC DNA]</scope>
    <source>
        <strain evidence="6 7">DSM 104006</strain>
    </source>
</reference>
<dbReference type="PANTHER" id="PTHR48075:SF5">
    <property type="entry name" value="3-HYDROXYBUTYRYL-COA DEHYDROGENASE"/>
    <property type="match status" value="1"/>
</dbReference>
<evidence type="ECO:0000259" key="5">
    <source>
        <dbReference type="Pfam" id="PF02737"/>
    </source>
</evidence>
<dbReference type="GO" id="GO:0016616">
    <property type="term" value="F:oxidoreductase activity, acting on the CH-OH group of donors, NAD or NADP as acceptor"/>
    <property type="evidence" value="ECO:0007669"/>
    <property type="project" value="InterPro"/>
</dbReference>
<evidence type="ECO:0000313" key="7">
    <source>
        <dbReference type="Proteomes" id="UP000549616"/>
    </source>
</evidence>